<dbReference type="InterPro" id="IPR032711">
    <property type="entry name" value="SoxY"/>
</dbReference>
<dbReference type="Gene3D" id="2.60.40.2470">
    <property type="entry name" value="SoxY domain"/>
    <property type="match status" value="1"/>
</dbReference>
<reference evidence="4" key="1">
    <citation type="submission" date="2022-07" db="EMBL/GenBank/DDBJ databases">
        <title>Arcobacter roscoffensis sp. nov., a marine bacterium isolated from coastal seawater collected from Roscoff, France.</title>
        <authorList>
            <person name="Pascual J."/>
            <person name="Lepeaux C."/>
            <person name="Methner A."/>
            <person name="Overmann J."/>
        </authorList>
    </citation>
    <scope>NUCLEOTIDE SEQUENCE</scope>
    <source>
        <strain evidence="4">ARW1-2F2</strain>
    </source>
</reference>
<dbReference type="InterPro" id="IPR014756">
    <property type="entry name" value="Ig_E-set"/>
</dbReference>
<feature type="signal peptide" evidence="1">
    <location>
        <begin position="1"/>
        <end position="19"/>
    </location>
</feature>
<gene>
    <name evidence="4" type="ORF">NJU99_02500</name>
</gene>
<dbReference type="Pfam" id="PF13501">
    <property type="entry name" value="SoxY"/>
    <property type="match status" value="1"/>
</dbReference>
<feature type="domain" description="Ig-like SoxY" evidence="3">
    <location>
        <begin position="33"/>
        <end position="138"/>
    </location>
</feature>
<dbReference type="InterPro" id="IPR030831">
    <property type="entry name" value="Fuse-rel_SoxYZ"/>
</dbReference>
<protein>
    <submittedName>
        <fullName evidence="4">Quinoprotein dehydrogenase-associated SoxYZ-like carrier</fullName>
    </submittedName>
</protein>
<dbReference type="InterPro" id="IPR014880">
    <property type="entry name" value="SoxZ_dom"/>
</dbReference>
<organism evidence="4 5">
    <name type="scientific">Arcobacter roscoffensis</name>
    <dbReference type="NCBI Taxonomy" id="2961520"/>
    <lineage>
        <taxon>Bacteria</taxon>
        <taxon>Pseudomonadati</taxon>
        <taxon>Campylobacterota</taxon>
        <taxon>Epsilonproteobacteria</taxon>
        <taxon>Campylobacterales</taxon>
        <taxon>Arcobacteraceae</taxon>
        <taxon>Arcobacter</taxon>
    </lineage>
</organism>
<dbReference type="RefSeq" id="WP_254577161.1">
    <property type="nucleotide sequence ID" value="NZ_CP100595.1"/>
</dbReference>
<dbReference type="Gene3D" id="2.60.40.10">
    <property type="entry name" value="Immunoglobulins"/>
    <property type="match status" value="1"/>
</dbReference>
<keyword evidence="1" id="KW-0732">Signal</keyword>
<keyword evidence="5" id="KW-1185">Reference proteome</keyword>
<evidence type="ECO:0000313" key="5">
    <source>
        <dbReference type="Proteomes" id="UP001060012"/>
    </source>
</evidence>
<dbReference type="NCBIfam" id="TIGR04557">
    <property type="entry name" value="fuse_rel_SoxYZ"/>
    <property type="match status" value="1"/>
</dbReference>
<accession>A0ABY5E552</accession>
<evidence type="ECO:0000256" key="1">
    <source>
        <dbReference type="SAM" id="SignalP"/>
    </source>
</evidence>
<dbReference type="SUPFAM" id="SSF81296">
    <property type="entry name" value="E set domains"/>
    <property type="match status" value="1"/>
</dbReference>
<name>A0ABY5E552_9BACT</name>
<dbReference type="Proteomes" id="UP001060012">
    <property type="component" value="Chromosome"/>
</dbReference>
<proteinExistence type="predicted"/>
<dbReference type="InterPro" id="IPR013783">
    <property type="entry name" value="Ig-like_fold"/>
</dbReference>
<sequence>MKLLLLFISTFLISTSLFAKNPIESPTFGDLIKQIIGDEKYVFDDENIQIKVPKFADNPVQVPIYVNASKIKDAKRMILFADLNPIPRVVDMQTTKILPVISTNIKVAQETPLRALVLDSKGIWHVGSKNIRSNGGGCDVSSQASTNSDFAKFLGKTKGKIFEKKDRNRIKASIFHPMETGLIFGNVEFYINTITIKNDNELISTIKTSSAISENPRFIFEVKDNSKSYKINFLDNDGNDFEMEL</sequence>
<feature type="chain" id="PRO_5047469305" evidence="1">
    <location>
        <begin position="20"/>
        <end position="245"/>
    </location>
</feature>
<dbReference type="Pfam" id="PF08770">
    <property type="entry name" value="SoxZ"/>
    <property type="match status" value="1"/>
</dbReference>
<dbReference type="EMBL" id="CP100595">
    <property type="protein sequence ID" value="UTJ06982.1"/>
    <property type="molecule type" value="Genomic_DNA"/>
</dbReference>
<evidence type="ECO:0000259" key="2">
    <source>
        <dbReference type="Pfam" id="PF08770"/>
    </source>
</evidence>
<evidence type="ECO:0000259" key="3">
    <source>
        <dbReference type="Pfam" id="PF13501"/>
    </source>
</evidence>
<evidence type="ECO:0000313" key="4">
    <source>
        <dbReference type="EMBL" id="UTJ06982.1"/>
    </source>
</evidence>
<dbReference type="InterPro" id="IPR038162">
    <property type="entry name" value="SoxY_sf"/>
</dbReference>
<feature type="domain" description="Sulphur oxidation protein SoxZ" evidence="2">
    <location>
        <begin position="164"/>
        <end position="244"/>
    </location>
</feature>